<name>A0A6G1IDA0_9PLEO</name>
<evidence type="ECO:0000256" key="2">
    <source>
        <dbReference type="ARBA" id="ARBA00022692"/>
    </source>
</evidence>
<comment type="similarity">
    <text evidence="5">Belongs to the SAT4 family.</text>
</comment>
<evidence type="ECO:0000256" key="5">
    <source>
        <dbReference type="ARBA" id="ARBA00038359"/>
    </source>
</evidence>
<evidence type="ECO:0000256" key="4">
    <source>
        <dbReference type="ARBA" id="ARBA00023136"/>
    </source>
</evidence>
<evidence type="ECO:0000256" key="6">
    <source>
        <dbReference type="SAM" id="MobiDB-lite"/>
    </source>
</evidence>
<keyword evidence="4 7" id="KW-0472">Membrane</keyword>
<organism evidence="9 10">
    <name type="scientific">Lentithecium fluviatile CBS 122367</name>
    <dbReference type="NCBI Taxonomy" id="1168545"/>
    <lineage>
        <taxon>Eukaryota</taxon>
        <taxon>Fungi</taxon>
        <taxon>Dikarya</taxon>
        <taxon>Ascomycota</taxon>
        <taxon>Pezizomycotina</taxon>
        <taxon>Dothideomycetes</taxon>
        <taxon>Pleosporomycetidae</taxon>
        <taxon>Pleosporales</taxon>
        <taxon>Massarineae</taxon>
        <taxon>Lentitheciaceae</taxon>
        <taxon>Lentithecium</taxon>
    </lineage>
</organism>
<proteinExistence type="inferred from homology"/>
<dbReference type="Pfam" id="PF20684">
    <property type="entry name" value="Fung_rhodopsin"/>
    <property type="match status" value="1"/>
</dbReference>
<dbReference type="OrthoDB" id="61113at2759"/>
<evidence type="ECO:0000256" key="1">
    <source>
        <dbReference type="ARBA" id="ARBA00004141"/>
    </source>
</evidence>
<dbReference type="GO" id="GO:0016020">
    <property type="term" value="C:membrane"/>
    <property type="evidence" value="ECO:0007669"/>
    <property type="project" value="UniProtKB-SubCell"/>
</dbReference>
<keyword evidence="2 7" id="KW-0812">Transmembrane</keyword>
<accession>A0A6G1IDA0</accession>
<gene>
    <name evidence="9" type="ORF">K458DRAFT_352169</name>
</gene>
<evidence type="ECO:0000259" key="8">
    <source>
        <dbReference type="Pfam" id="PF20684"/>
    </source>
</evidence>
<dbReference type="InterPro" id="IPR049326">
    <property type="entry name" value="Rhodopsin_dom_fungi"/>
</dbReference>
<feature type="domain" description="Rhodopsin" evidence="8">
    <location>
        <begin position="38"/>
        <end position="287"/>
    </location>
</feature>
<dbReference type="Proteomes" id="UP000799291">
    <property type="component" value="Unassembled WGS sequence"/>
</dbReference>
<evidence type="ECO:0000256" key="7">
    <source>
        <dbReference type="SAM" id="Phobius"/>
    </source>
</evidence>
<evidence type="ECO:0000313" key="10">
    <source>
        <dbReference type="Proteomes" id="UP000799291"/>
    </source>
</evidence>
<dbReference type="PANTHER" id="PTHR33048:SF47">
    <property type="entry name" value="INTEGRAL MEMBRANE PROTEIN-RELATED"/>
    <property type="match status" value="1"/>
</dbReference>
<evidence type="ECO:0000256" key="3">
    <source>
        <dbReference type="ARBA" id="ARBA00022989"/>
    </source>
</evidence>
<feature type="transmembrane region" description="Helical" evidence="7">
    <location>
        <begin position="102"/>
        <end position="123"/>
    </location>
</feature>
<dbReference type="EMBL" id="MU005638">
    <property type="protein sequence ID" value="KAF2676194.1"/>
    <property type="molecule type" value="Genomic_DNA"/>
</dbReference>
<feature type="transmembrane region" description="Helical" evidence="7">
    <location>
        <begin position="20"/>
        <end position="42"/>
    </location>
</feature>
<feature type="transmembrane region" description="Helical" evidence="7">
    <location>
        <begin position="183"/>
        <end position="207"/>
    </location>
</feature>
<feature type="region of interest" description="Disordered" evidence="6">
    <location>
        <begin position="344"/>
        <end position="426"/>
    </location>
</feature>
<reference evidence="9" key="1">
    <citation type="journal article" date="2020" name="Stud. Mycol.">
        <title>101 Dothideomycetes genomes: a test case for predicting lifestyles and emergence of pathogens.</title>
        <authorList>
            <person name="Haridas S."/>
            <person name="Albert R."/>
            <person name="Binder M."/>
            <person name="Bloem J."/>
            <person name="Labutti K."/>
            <person name="Salamov A."/>
            <person name="Andreopoulos B."/>
            <person name="Baker S."/>
            <person name="Barry K."/>
            <person name="Bills G."/>
            <person name="Bluhm B."/>
            <person name="Cannon C."/>
            <person name="Castanera R."/>
            <person name="Culley D."/>
            <person name="Daum C."/>
            <person name="Ezra D."/>
            <person name="Gonzalez J."/>
            <person name="Henrissat B."/>
            <person name="Kuo A."/>
            <person name="Liang C."/>
            <person name="Lipzen A."/>
            <person name="Lutzoni F."/>
            <person name="Magnuson J."/>
            <person name="Mondo S."/>
            <person name="Nolan M."/>
            <person name="Ohm R."/>
            <person name="Pangilinan J."/>
            <person name="Park H.-J."/>
            <person name="Ramirez L."/>
            <person name="Alfaro M."/>
            <person name="Sun H."/>
            <person name="Tritt A."/>
            <person name="Yoshinaga Y."/>
            <person name="Zwiers L.-H."/>
            <person name="Turgeon B."/>
            <person name="Goodwin S."/>
            <person name="Spatafora J."/>
            <person name="Crous P."/>
            <person name="Grigoriev I."/>
        </authorList>
    </citation>
    <scope>NUCLEOTIDE SEQUENCE</scope>
    <source>
        <strain evidence="9">CBS 122367</strain>
    </source>
</reference>
<feature type="transmembrane region" description="Helical" evidence="7">
    <location>
        <begin position="135"/>
        <end position="160"/>
    </location>
</feature>
<dbReference type="InterPro" id="IPR052337">
    <property type="entry name" value="SAT4-like"/>
</dbReference>
<feature type="transmembrane region" description="Helical" evidence="7">
    <location>
        <begin position="219"/>
        <end position="241"/>
    </location>
</feature>
<feature type="transmembrane region" description="Helical" evidence="7">
    <location>
        <begin position="54"/>
        <end position="73"/>
    </location>
</feature>
<feature type="transmembrane region" description="Helical" evidence="7">
    <location>
        <begin position="261"/>
        <end position="286"/>
    </location>
</feature>
<protein>
    <recommendedName>
        <fullName evidence="8">Rhodopsin domain-containing protein</fullName>
    </recommendedName>
</protein>
<feature type="compositionally biased region" description="Polar residues" evidence="6">
    <location>
        <begin position="386"/>
        <end position="412"/>
    </location>
</feature>
<keyword evidence="10" id="KW-1185">Reference proteome</keyword>
<sequence>MDPKSNPDNAHLPVSNRPETILGVTIAFLIIASTAVSMRLYVRTKQKLWGVDDLFVTLAIAAVAAGSTLTCLMPDDGLGLHFWTLDADIKIQYFKHVWASNVTYTASTTFIKLAILIQYLRLFEVQQRLARKLTWGLLAVTSVWGLVYICLALFSCSPIAKNWHYLMPGKCIGWGSKDPDHFFVSWVAHNATNLLLDILILLLPAPFFKKLRMTGKTRLGLISLFIMGAIACSLSLARVIALSYRRVGTIPVFDVTYYTATVYIFSVLEIDIAIICASIPIFWPLVASFASNKILIVNEIEVRTERRSEAIGLAEHGHAGFGEMDFDGDGRASRMSMSVLAAKSDIEKEHRSPSHLQRSMSRQHRHKRSSTSSHKAVGISIGARPSQDSQRDLNPNLTPQTSNHSFGSSNKSAGLAPSPDNTHARYADKYTQEWAVPNFDSGIPVPTSPERAFTTTVERAEVPYDHIRALEK</sequence>
<keyword evidence="3 7" id="KW-1133">Transmembrane helix</keyword>
<dbReference type="AlphaFoldDB" id="A0A6G1IDA0"/>
<comment type="subcellular location">
    <subcellularLocation>
        <location evidence="1">Membrane</location>
        <topology evidence="1">Multi-pass membrane protein</topology>
    </subcellularLocation>
</comment>
<evidence type="ECO:0000313" key="9">
    <source>
        <dbReference type="EMBL" id="KAF2676194.1"/>
    </source>
</evidence>
<dbReference type="PANTHER" id="PTHR33048">
    <property type="entry name" value="PTH11-LIKE INTEGRAL MEMBRANE PROTEIN (AFU_ORTHOLOGUE AFUA_5G11245)"/>
    <property type="match status" value="1"/>
</dbReference>